<dbReference type="Proteomes" id="UP000824469">
    <property type="component" value="Unassembled WGS sequence"/>
</dbReference>
<feature type="non-terminal residue" evidence="1">
    <location>
        <position position="73"/>
    </location>
</feature>
<comment type="caution">
    <text evidence="1">The sequence shown here is derived from an EMBL/GenBank/DDBJ whole genome shotgun (WGS) entry which is preliminary data.</text>
</comment>
<gene>
    <name evidence="1" type="ORF">KI387_021602</name>
</gene>
<organism evidence="1 2">
    <name type="scientific">Taxus chinensis</name>
    <name type="common">Chinese yew</name>
    <name type="synonym">Taxus wallichiana var. chinensis</name>
    <dbReference type="NCBI Taxonomy" id="29808"/>
    <lineage>
        <taxon>Eukaryota</taxon>
        <taxon>Viridiplantae</taxon>
        <taxon>Streptophyta</taxon>
        <taxon>Embryophyta</taxon>
        <taxon>Tracheophyta</taxon>
        <taxon>Spermatophyta</taxon>
        <taxon>Pinopsida</taxon>
        <taxon>Pinidae</taxon>
        <taxon>Conifers II</taxon>
        <taxon>Cupressales</taxon>
        <taxon>Taxaceae</taxon>
        <taxon>Taxus</taxon>
    </lineage>
</organism>
<accession>A0AA38LCD0</accession>
<sequence>RAFKDSDDQYAIVYFFLKEKDKILLENSYNMNGYWIELVGTYEDIAKKYETMDKKHPILNQRHAEKMSREYVK</sequence>
<protein>
    <submittedName>
        <fullName evidence="1">Uncharacterized protein</fullName>
    </submittedName>
</protein>
<dbReference type="EMBL" id="JAHRHJ020000004">
    <property type="protein sequence ID" value="KAH9319833.1"/>
    <property type="molecule type" value="Genomic_DNA"/>
</dbReference>
<feature type="non-terminal residue" evidence="1">
    <location>
        <position position="1"/>
    </location>
</feature>
<keyword evidence="2" id="KW-1185">Reference proteome</keyword>
<proteinExistence type="predicted"/>
<reference evidence="1 2" key="1">
    <citation type="journal article" date="2021" name="Nat. Plants">
        <title>The Taxus genome provides insights into paclitaxel biosynthesis.</title>
        <authorList>
            <person name="Xiong X."/>
            <person name="Gou J."/>
            <person name="Liao Q."/>
            <person name="Li Y."/>
            <person name="Zhou Q."/>
            <person name="Bi G."/>
            <person name="Li C."/>
            <person name="Du R."/>
            <person name="Wang X."/>
            <person name="Sun T."/>
            <person name="Guo L."/>
            <person name="Liang H."/>
            <person name="Lu P."/>
            <person name="Wu Y."/>
            <person name="Zhang Z."/>
            <person name="Ro D.K."/>
            <person name="Shang Y."/>
            <person name="Huang S."/>
            <person name="Yan J."/>
        </authorList>
    </citation>
    <scope>NUCLEOTIDE SEQUENCE [LARGE SCALE GENOMIC DNA]</scope>
    <source>
        <strain evidence="1">Ta-2019</strain>
    </source>
</reference>
<dbReference type="AlphaFoldDB" id="A0AA38LCD0"/>
<evidence type="ECO:0000313" key="1">
    <source>
        <dbReference type="EMBL" id="KAH9319833.1"/>
    </source>
</evidence>
<name>A0AA38LCD0_TAXCH</name>
<evidence type="ECO:0000313" key="2">
    <source>
        <dbReference type="Proteomes" id="UP000824469"/>
    </source>
</evidence>